<dbReference type="NCBIfam" id="TIGR01509">
    <property type="entry name" value="HAD-SF-IA-v3"/>
    <property type="match status" value="1"/>
</dbReference>
<dbReference type="PANTHER" id="PTHR43611:SF3">
    <property type="entry name" value="FLAVIN MONONUCLEOTIDE HYDROLASE 1, CHLOROPLATIC"/>
    <property type="match status" value="1"/>
</dbReference>
<keyword evidence="2" id="KW-1185">Reference proteome</keyword>
<sequence length="217" mass="22745">MDRSGPPAAVVFDIGGVLGGSEAGGAVLAAEVGVESSSFTAAYWRHRDGYDLGSDAEEYWSRVGADVGRTFTPAEMRRLDRRDAQRWAGLAPGIAALLARVAAAGVRMGLLSNAPHSLATEVRGSAWGAMFPTKVFSCEAGVAKPRPGAYAAVEDELGLSGADLLFFDDRPVNVAAARERGWWAHRWQGPRQCLADLAAAGVHVPGRAGPDADGPVF</sequence>
<protein>
    <submittedName>
        <fullName evidence="1">HAD-IA family hydrolase</fullName>
    </submittedName>
</protein>
<dbReference type="InterPro" id="IPR023214">
    <property type="entry name" value="HAD_sf"/>
</dbReference>
<comment type="caution">
    <text evidence="1">The sequence shown here is derived from an EMBL/GenBank/DDBJ whole genome shotgun (WGS) entry which is preliminary data.</text>
</comment>
<reference evidence="1 2" key="1">
    <citation type="submission" date="2020-04" db="EMBL/GenBank/DDBJ databases">
        <authorList>
            <person name="Klaysubun C."/>
            <person name="Duangmal K."/>
            <person name="Lipun K."/>
        </authorList>
    </citation>
    <scope>NUCLEOTIDE SEQUENCE [LARGE SCALE GENOMIC DNA]</scope>
    <source>
        <strain evidence="1 2">JCM 11839</strain>
    </source>
</reference>
<accession>A0ABX1RQN2</accession>
<evidence type="ECO:0000313" key="2">
    <source>
        <dbReference type="Proteomes" id="UP001296706"/>
    </source>
</evidence>
<dbReference type="SUPFAM" id="SSF56784">
    <property type="entry name" value="HAD-like"/>
    <property type="match status" value="1"/>
</dbReference>
<dbReference type="PRINTS" id="PR00413">
    <property type="entry name" value="HADHALOGNASE"/>
</dbReference>
<evidence type="ECO:0000313" key="1">
    <source>
        <dbReference type="EMBL" id="NMH81829.1"/>
    </source>
</evidence>
<dbReference type="Pfam" id="PF00702">
    <property type="entry name" value="Hydrolase"/>
    <property type="match status" value="1"/>
</dbReference>
<dbReference type="GO" id="GO:0016787">
    <property type="term" value="F:hydrolase activity"/>
    <property type="evidence" value="ECO:0007669"/>
    <property type="project" value="UniProtKB-KW"/>
</dbReference>
<gene>
    <name evidence="1" type="ORF">HF577_32655</name>
</gene>
<dbReference type="InterPro" id="IPR036412">
    <property type="entry name" value="HAD-like_sf"/>
</dbReference>
<keyword evidence="1" id="KW-0378">Hydrolase</keyword>
<dbReference type="SFLD" id="SFLDG01129">
    <property type="entry name" value="C1.5:_HAD__Beta-PGM__Phosphata"/>
    <property type="match status" value="1"/>
</dbReference>
<dbReference type="RefSeq" id="WP_169399856.1">
    <property type="nucleotide sequence ID" value="NZ_BAAAJH010000009.1"/>
</dbReference>
<dbReference type="Gene3D" id="3.40.50.1000">
    <property type="entry name" value="HAD superfamily/HAD-like"/>
    <property type="match status" value="1"/>
</dbReference>
<dbReference type="SFLD" id="SFLDS00003">
    <property type="entry name" value="Haloacid_Dehalogenase"/>
    <property type="match status" value="1"/>
</dbReference>
<proteinExistence type="predicted"/>
<organism evidence="1 2">
    <name type="scientific">Pseudonocardia xinjiangensis</name>
    <dbReference type="NCBI Taxonomy" id="75289"/>
    <lineage>
        <taxon>Bacteria</taxon>
        <taxon>Bacillati</taxon>
        <taxon>Actinomycetota</taxon>
        <taxon>Actinomycetes</taxon>
        <taxon>Pseudonocardiales</taxon>
        <taxon>Pseudonocardiaceae</taxon>
        <taxon>Pseudonocardia</taxon>
    </lineage>
</organism>
<dbReference type="Proteomes" id="UP001296706">
    <property type="component" value="Unassembled WGS sequence"/>
</dbReference>
<name>A0ABX1RQN2_9PSEU</name>
<dbReference type="InterPro" id="IPR006439">
    <property type="entry name" value="HAD-SF_hydro_IA"/>
</dbReference>
<dbReference type="PANTHER" id="PTHR43611">
    <property type="entry name" value="ALPHA-D-GLUCOSE 1-PHOSPHATE PHOSPHATASE"/>
    <property type="match status" value="1"/>
</dbReference>
<dbReference type="EMBL" id="JAAXKY010000174">
    <property type="protein sequence ID" value="NMH81829.1"/>
    <property type="molecule type" value="Genomic_DNA"/>
</dbReference>